<name>A0A0H5AMN9_9PSED</name>
<dbReference type="KEGG" id="ptv:AA957_04315"/>
<dbReference type="PROSITE" id="PS51257">
    <property type="entry name" value="PROKAR_LIPOPROTEIN"/>
    <property type="match status" value="1"/>
</dbReference>
<accession>A0A0H5AMN9</accession>
<reference evidence="1 2" key="1">
    <citation type="journal article" date="2015" name="Genome Announc.">
        <title>Complete Genome Sequence of the Rhizobacterium Pseudomonas trivialis Strain IHBB745 with Multiple Plant Growth-Promoting Activities and Tolerance to Desiccation and Alkalinity.</title>
        <authorList>
            <person name="Gulati A."/>
            <person name="Swarnkar M.K."/>
            <person name="Vyas P."/>
            <person name="Rahi P."/>
            <person name="Thakur R."/>
            <person name="Thakur N."/>
            <person name="Singh A.K."/>
        </authorList>
    </citation>
    <scope>NUCLEOTIDE SEQUENCE [LARGE SCALE GENOMIC DNA]</scope>
    <source>
        <strain evidence="2">745</strain>
    </source>
</reference>
<dbReference type="Proteomes" id="UP000036608">
    <property type="component" value="Chromosome"/>
</dbReference>
<reference evidence="2" key="2">
    <citation type="submission" date="2015-05" db="EMBL/GenBank/DDBJ databases">
        <authorList>
            <person name="Swarnkar M.K."/>
            <person name="Vyas P."/>
            <person name="Rahi P."/>
            <person name="Thakur R."/>
            <person name="Thakur N."/>
            <person name="Singh A.K."/>
            <person name="Gulati A."/>
        </authorList>
    </citation>
    <scope>NUCLEOTIDE SEQUENCE [LARGE SCALE GENOMIC DNA]</scope>
    <source>
        <strain evidence="2">745</strain>
    </source>
</reference>
<evidence type="ECO:0000313" key="1">
    <source>
        <dbReference type="EMBL" id="AKS05367.1"/>
    </source>
</evidence>
<gene>
    <name evidence="1" type="ORF">AA957_04315</name>
</gene>
<sequence length="257" mass="28208">MGRRSVGVLVALGLMGCAGEPVDSVTLEVDLPAEFRFIGGANYGPATGEICTLPRRRGKRPERKIFIARYKPVAERVSFELPLAEVIEGCPTVLRSVNFDIYAKWGKRDTDVSGDIAGFSIRDPSNADLAGMPETGIQELHKQCQWLFRTVGPQHAIIKVLVCKPFGLASQPQEQRAGVVVERDQLPGKTLRVVLSVTDEEAPAVGDNWLVVSGGWKRCKGKSFEDRDAFCNGNTTDFKPIKMPDGRICDVYPSCKK</sequence>
<dbReference type="PATRIC" id="fig|200450.3.peg.907"/>
<dbReference type="AlphaFoldDB" id="A0A0H5AMN9"/>
<protein>
    <submittedName>
        <fullName evidence="1">Lipoprotein</fullName>
    </submittedName>
</protein>
<keyword evidence="1" id="KW-0449">Lipoprotein</keyword>
<proteinExistence type="predicted"/>
<evidence type="ECO:0000313" key="2">
    <source>
        <dbReference type="Proteomes" id="UP000036608"/>
    </source>
</evidence>
<dbReference type="OrthoDB" id="7017115at2"/>
<dbReference type="RefSeq" id="WP_049709094.1">
    <property type="nucleotide sequence ID" value="NZ_CP011507.1"/>
</dbReference>
<dbReference type="EMBL" id="CP011507">
    <property type="protein sequence ID" value="AKS05367.1"/>
    <property type="molecule type" value="Genomic_DNA"/>
</dbReference>
<organism evidence="1 2">
    <name type="scientific">Pseudomonas trivialis</name>
    <dbReference type="NCBI Taxonomy" id="200450"/>
    <lineage>
        <taxon>Bacteria</taxon>
        <taxon>Pseudomonadati</taxon>
        <taxon>Pseudomonadota</taxon>
        <taxon>Gammaproteobacteria</taxon>
        <taxon>Pseudomonadales</taxon>
        <taxon>Pseudomonadaceae</taxon>
        <taxon>Pseudomonas</taxon>
    </lineage>
</organism>